<protein>
    <submittedName>
        <fullName evidence="1">Uncharacterized protein</fullName>
    </submittedName>
</protein>
<evidence type="ECO:0000313" key="1">
    <source>
        <dbReference type="EMBL" id="GAF03248.1"/>
    </source>
</evidence>
<gene>
    <name evidence="1" type="ORF">JCM21142_41915</name>
</gene>
<accession>W7Y6I5</accession>
<comment type="caution">
    <text evidence="1">The sequence shown here is derived from an EMBL/GenBank/DDBJ whole genome shotgun (WGS) entry which is preliminary data.</text>
</comment>
<dbReference type="AlphaFoldDB" id="W7Y6I5"/>
<keyword evidence="2" id="KW-1185">Reference proteome</keyword>
<sequence>MLDGYMDRLKDKMEVSGYIPRAALMKILKTMDFLVNFDNNTLLNSPSKLIDYAIVNKPVLNIGRDFDAQKVHRFLMGDYTDSMALPNPEQYHISNVSKQFLDLI</sequence>
<proteinExistence type="predicted"/>
<evidence type="ECO:0000313" key="2">
    <source>
        <dbReference type="Proteomes" id="UP000019402"/>
    </source>
</evidence>
<name>W7Y6I5_9BACT</name>
<dbReference type="EMBL" id="BAMD01000020">
    <property type="protein sequence ID" value="GAF03248.1"/>
    <property type="molecule type" value="Genomic_DNA"/>
</dbReference>
<dbReference type="Proteomes" id="UP000019402">
    <property type="component" value="Unassembled WGS sequence"/>
</dbReference>
<organism evidence="1 2">
    <name type="scientific">Saccharicrinis fermentans DSM 9555 = JCM 21142</name>
    <dbReference type="NCBI Taxonomy" id="869213"/>
    <lineage>
        <taxon>Bacteria</taxon>
        <taxon>Pseudomonadati</taxon>
        <taxon>Bacteroidota</taxon>
        <taxon>Bacteroidia</taxon>
        <taxon>Marinilabiliales</taxon>
        <taxon>Marinilabiliaceae</taxon>
        <taxon>Saccharicrinis</taxon>
    </lineage>
</organism>
<reference evidence="1 2" key="1">
    <citation type="journal article" date="2014" name="Genome Announc.">
        <title>Draft Genome Sequence of Cytophaga fermentans JCM 21142T, a Facultative Anaerobe Isolated from Marine Mud.</title>
        <authorList>
            <person name="Starns D."/>
            <person name="Oshima K."/>
            <person name="Suda W."/>
            <person name="Iino T."/>
            <person name="Yuki M."/>
            <person name="Inoue J."/>
            <person name="Kitamura K."/>
            <person name="Iida T."/>
            <person name="Darby A."/>
            <person name="Hattori M."/>
            <person name="Ohkuma M."/>
        </authorList>
    </citation>
    <scope>NUCLEOTIDE SEQUENCE [LARGE SCALE GENOMIC DNA]</scope>
    <source>
        <strain evidence="1 2">JCM 21142</strain>
    </source>
</reference>